<feature type="region of interest" description="Disordered" evidence="4">
    <location>
        <begin position="64"/>
        <end position="83"/>
    </location>
</feature>
<dbReference type="GO" id="GO:0016616">
    <property type="term" value="F:oxidoreductase activity, acting on the CH-OH group of donors, NAD or NADP as acceptor"/>
    <property type="evidence" value="ECO:0007669"/>
    <property type="project" value="UniProtKB-ARBA"/>
</dbReference>
<dbReference type="EMBL" id="CAICTM010000342">
    <property type="protein sequence ID" value="CAB9508336.1"/>
    <property type="molecule type" value="Genomic_DNA"/>
</dbReference>
<evidence type="ECO:0000256" key="3">
    <source>
        <dbReference type="ARBA" id="ARBA00023002"/>
    </source>
</evidence>
<evidence type="ECO:0000256" key="2">
    <source>
        <dbReference type="ARBA" id="ARBA00022857"/>
    </source>
</evidence>
<accession>A0A9N8DWX8</accession>
<keyword evidence="2" id="KW-0521">NADP</keyword>
<gene>
    <name evidence="7" type="ORF">SEMRO_343_G121960.1</name>
</gene>
<dbReference type="Proteomes" id="UP001153069">
    <property type="component" value="Unassembled WGS sequence"/>
</dbReference>
<dbReference type="InterPro" id="IPR023210">
    <property type="entry name" value="NADP_OxRdtase_dom"/>
</dbReference>
<keyword evidence="5" id="KW-0472">Membrane</keyword>
<dbReference type="OrthoDB" id="416253at2759"/>
<keyword evidence="5" id="KW-1133">Transmembrane helix</keyword>
<dbReference type="InterPro" id="IPR020471">
    <property type="entry name" value="AKR"/>
</dbReference>
<protein>
    <submittedName>
        <fullName evidence="7">Deoxymugineic acid synthase 1</fullName>
    </submittedName>
</protein>
<keyword evidence="5" id="KW-0812">Transmembrane</keyword>
<dbReference type="AlphaFoldDB" id="A0A9N8DWX8"/>
<evidence type="ECO:0000313" key="7">
    <source>
        <dbReference type="EMBL" id="CAB9508336.1"/>
    </source>
</evidence>
<proteinExistence type="inferred from homology"/>
<dbReference type="SUPFAM" id="SSF51430">
    <property type="entry name" value="NAD(P)-linked oxidoreductase"/>
    <property type="match status" value="1"/>
</dbReference>
<evidence type="ECO:0000256" key="4">
    <source>
        <dbReference type="SAM" id="MobiDB-lite"/>
    </source>
</evidence>
<reference evidence="7" key="1">
    <citation type="submission" date="2020-06" db="EMBL/GenBank/DDBJ databases">
        <authorList>
            <consortium name="Plant Systems Biology data submission"/>
        </authorList>
    </citation>
    <scope>NUCLEOTIDE SEQUENCE</scope>
    <source>
        <strain evidence="7">D6</strain>
    </source>
</reference>
<dbReference type="PRINTS" id="PR00069">
    <property type="entry name" value="ALDKETRDTASE"/>
</dbReference>
<keyword evidence="3" id="KW-0560">Oxidoreductase</keyword>
<evidence type="ECO:0000313" key="8">
    <source>
        <dbReference type="Proteomes" id="UP001153069"/>
    </source>
</evidence>
<evidence type="ECO:0000259" key="6">
    <source>
        <dbReference type="Pfam" id="PF00248"/>
    </source>
</evidence>
<keyword evidence="8" id="KW-1185">Reference proteome</keyword>
<organism evidence="7 8">
    <name type="scientific">Seminavis robusta</name>
    <dbReference type="NCBI Taxonomy" id="568900"/>
    <lineage>
        <taxon>Eukaryota</taxon>
        <taxon>Sar</taxon>
        <taxon>Stramenopiles</taxon>
        <taxon>Ochrophyta</taxon>
        <taxon>Bacillariophyta</taxon>
        <taxon>Bacillariophyceae</taxon>
        <taxon>Bacillariophycidae</taxon>
        <taxon>Naviculales</taxon>
        <taxon>Naviculaceae</taxon>
        <taxon>Seminavis</taxon>
    </lineage>
</organism>
<dbReference type="InterPro" id="IPR036812">
    <property type="entry name" value="NAD(P)_OxRdtase_dom_sf"/>
</dbReference>
<evidence type="ECO:0000256" key="5">
    <source>
        <dbReference type="SAM" id="Phobius"/>
    </source>
</evidence>
<sequence length="419" mass="47292">MATLLRILLLWVVPLKILLMAIFIGWLNTFPIPEGTLFTMVYPLTKGLLPTVWTGGYKDCPIPPLPEHSEEKMPPPHHTSYVTLPGSSNDTARTIHSKDPTYYKIPQSGIGMCCRYTAYDAESVRRTILWYLVHQGGRHIDTADYYQNHEWIGEALQIAMTRYGIPRRDIWVTTKLWPRHYGTNATLTAIPRMLQELQLDYIDLVLMHAPSHQPIPFLTTTSTSNACGGETRKSRKACRRETWEALTVARNDKGYVRHVGVSNFNIRQLQELQFMRAKQAAAAPIANHQFQYNPWVPDAVHDMFRYCQQHGIPVTAWSSFAGSAMLQHMASSTVDSLRKIAKNHGDHYTVAQILLQWAAQKGAIVISTDDDMTTTTTAVPVSSSSSSSLQLTLQEMAEIEDLKRDESAKSFFVTVVDDT</sequence>
<dbReference type="Gene3D" id="3.20.20.100">
    <property type="entry name" value="NADP-dependent oxidoreductase domain"/>
    <property type="match status" value="1"/>
</dbReference>
<feature type="domain" description="NADP-dependent oxidoreductase" evidence="6">
    <location>
        <begin position="117"/>
        <end position="374"/>
    </location>
</feature>
<evidence type="ECO:0000256" key="1">
    <source>
        <dbReference type="ARBA" id="ARBA00007905"/>
    </source>
</evidence>
<dbReference type="Pfam" id="PF00248">
    <property type="entry name" value="Aldo_ket_red"/>
    <property type="match status" value="1"/>
</dbReference>
<dbReference type="CDD" id="cd19071">
    <property type="entry name" value="AKR_AKR1-5-like"/>
    <property type="match status" value="1"/>
</dbReference>
<dbReference type="PANTHER" id="PTHR43827:SF3">
    <property type="entry name" value="NADP-DEPENDENT OXIDOREDUCTASE DOMAIN-CONTAINING PROTEIN"/>
    <property type="match status" value="1"/>
</dbReference>
<comment type="caution">
    <text evidence="7">The sequence shown here is derived from an EMBL/GenBank/DDBJ whole genome shotgun (WGS) entry which is preliminary data.</text>
</comment>
<name>A0A9N8DWX8_9STRA</name>
<comment type="similarity">
    <text evidence="1">Belongs to the aldo/keto reductase family.</text>
</comment>
<feature type="transmembrane region" description="Helical" evidence="5">
    <location>
        <begin position="7"/>
        <end position="27"/>
    </location>
</feature>
<dbReference type="PANTHER" id="PTHR43827">
    <property type="entry name" value="2,5-DIKETO-D-GLUCONIC ACID REDUCTASE"/>
    <property type="match status" value="1"/>
</dbReference>